<keyword evidence="1" id="KW-0812">Transmembrane</keyword>
<evidence type="ECO:0000313" key="3">
    <source>
        <dbReference type="EMBL" id="CAL6029409.1"/>
    </source>
</evidence>
<proteinExistence type="predicted"/>
<accession>A0AA86PL38</accession>
<keyword evidence="4" id="KW-1185">Reference proteome</keyword>
<comment type="caution">
    <text evidence="2">The sequence shown here is derived from an EMBL/GenBank/DDBJ whole genome shotgun (WGS) entry which is preliminary data.</text>
</comment>
<gene>
    <name evidence="2" type="ORF">HINF_LOCUS25165</name>
    <name evidence="3" type="ORF">HINF_LOCUS32286</name>
</gene>
<dbReference type="EMBL" id="CATOUU010000647">
    <property type="protein sequence ID" value="CAI9937520.1"/>
    <property type="molecule type" value="Genomic_DNA"/>
</dbReference>
<evidence type="ECO:0000256" key="1">
    <source>
        <dbReference type="SAM" id="Phobius"/>
    </source>
</evidence>
<reference evidence="3 4" key="2">
    <citation type="submission" date="2024-07" db="EMBL/GenBank/DDBJ databases">
        <authorList>
            <person name="Akdeniz Z."/>
        </authorList>
    </citation>
    <scope>NUCLEOTIDE SEQUENCE [LARGE SCALE GENOMIC DNA]</scope>
</reference>
<dbReference type="Proteomes" id="UP001642409">
    <property type="component" value="Unassembled WGS sequence"/>
</dbReference>
<name>A0AA86PL38_9EUKA</name>
<evidence type="ECO:0000313" key="2">
    <source>
        <dbReference type="EMBL" id="CAI9937520.1"/>
    </source>
</evidence>
<evidence type="ECO:0000313" key="4">
    <source>
        <dbReference type="Proteomes" id="UP001642409"/>
    </source>
</evidence>
<organism evidence="2">
    <name type="scientific">Hexamita inflata</name>
    <dbReference type="NCBI Taxonomy" id="28002"/>
    <lineage>
        <taxon>Eukaryota</taxon>
        <taxon>Metamonada</taxon>
        <taxon>Diplomonadida</taxon>
        <taxon>Hexamitidae</taxon>
        <taxon>Hexamitinae</taxon>
        <taxon>Hexamita</taxon>
    </lineage>
</organism>
<keyword evidence="1" id="KW-1133">Transmembrane helix</keyword>
<reference evidence="2" key="1">
    <citation type="submission" date="2023-06" db="EMBL/GenBank/DDBJ databases">
        <authorList>
            <person name="Kurt Z."/>
        </authorList>
    </citation>
    <scope>NUCLEOTIDE SEQUENCE</scope>
</reference>
<feature type="transmembrane region" description="Helical" evidence="1">
    <location>
        <begin position="43"/>
        <end position="67"/>
    </location>
</feature>
<sequence length="149" mass="17703">MICYDQYWDCLYAKNDGYECTYYEGLKLYCFNTDTNSAKDTAWWVWLIIALGIFTLVSFITFGIYFCKKNNVKIQKIKDVNQEEQSYLVYQPPEQRQNVQPVISQKYIPQPVYQPTGIPNYNSQNGVYQQNIIYPLPQQYFITFFGIQE</sequence>
<protein>
    <submittedName>
        <fullName evidence="3">Hypothetical_protein</fullName>
    </submittedName>
</protein>
<dbReference type="AlphaFoldDB" id="A0AA86PL38"/>
<dbReference type="EMBL" id="CAXDID020000110">
    <property type="protein sequence ID" value="CAL6029409.1"/>
    <property type="molecule type" value="Genomic_DNA"/>
</dbReference>
<keyword evidence="1" id="KW-0472">Membrane</keyword>